<feature type="compositionally biased region" description="Low complexity" evidence="1">
    <location>
        <begin position="179"/>
        <end position="190"/>
    </location>
</feature>
<proteinExistence type="predicted"/>
<sequence length="190" mass="20432">MLQNAGNGSVSSFLSATSAFANNMATITTSNVTNTSSFYAQLASQALQKRQDEQMQKMITELQRQQNTVKPKNVLDTYIYFDNGASLNTDTNVMTMSDGTQIDAITGVKVIDPSYMIQMPNGAYLDTKNNILTMPDGTEYDTVTGLKIKDLKALNNTPSSDSTSNDTTPTDGATSDPAPQDTTQDPTTTG</sequence>
<protein>
    <submittedName>
        <fullName evidence="2">Uncharacterized protein</fullName>
    </submittedName>
</protein>
<dbReference type="AlphaFoldDB" id="A0A345ZQH8"/>
<feature type="region of interest" description="Disordered" evidence="1">
    <location>
        <begin position="152"/>
        <end position="190"/>
    </location>
</feature>
<reference evidence="2 3" key="1">
    <citation type="submission" date="2018-07" db="EMBL/GenBank/DDBJ databases">
        <authorList>
            <person name="Quirk P.G."/>
            <person name="Krulwich T.A."/>
        </authorList>
    </citation>
    <scope>NUCLEOTIDE SEQUENCE [LARGE SCALE GENOMIC DNA]</scope>
    <source>
        <strain evidence="2 3">CC-BB4</strain>
    </source>
</reference>
<dbReference type="OrthoDB" id="8467245at2"/>
<dbReference type="Proteomes" id="UP000254889">
    <property type="component" value="Chromosome"/>
</dbReference>
<evidence type="ECO:0000256" key="1">
    <source>
        <dbReference type="SAM" id="MobiDB-lite"/>
    </source>
</evidence>
<feature type="compositionally biased region" description="Low complexity" evidence="1">
    <location>
        <begin position="155"/>
        <end position="171"/>
    </location>
</feature>
<name>A0A345ZQH8_9HYPH</name>
<keyword evidence="3" id="KW-1185">Reference proteome</keyword>
<gene>
    <name evidence="2" type="ORF">DW352_00765</name>
</gene>
<evidence type="ECO:0000313" key="2">
    <source>
        <dbReference type="EMBL" id="AXK79175.1"/>
    </source>
</evidence>
<evidence type="ECO:0000313" key="3">
    <source>
        <dbReference type="Proteomes" id="UP000254889"/>
    </source>
</evidence>
<organism evidence="2 3">
    <name type="scientific">Pseudolabrys taiwanensis</name>
    <dbReference type="NCBI Taxonomy" id="331696"/>
    <lineage>
        <taxon>Bacteria</taxon>
        <taxon>Pseudomonadati</taxon>
        <taxon>Pseudomonadota</taxon>
        <taxon>Alphaproteobacteria</taxon>
        <taxon>Hyphomicrobiales</taxon>
        <taxon>Xanthobacteraceae</taxon>
        <taxon>Pseudolabrys</taxon>
    </lineage>
</organism>
<dbReference type="KEGG" id="ptaw:DW352_00765"/>
<accession>A0A345ZQH8</accession>
<dbReference type="EMBL" id="CP031417">
    <property type="protein sequence ID" value="AXK79175.1"/>
    <property type="molecule type" value="Genomic_DNA"/>
</dbReference>